<dbReference type="SUPFAM" id="SSF56204">
    <property type="entry name" value="Hect, E3 ligase catalytic domain"/>
    <property type="match status" value="4"/>
</dbReference>
<evidence type="ECO:0000256" key="6">
    <source>
        <dbReference type="PROSITE-ProRule" id="PRU00104"/>
    </source>
</evidence>
<evidence type="ECO:0000256" key="2">
    <source>
        <dbReference type="ARBA" id="ARBA00004906"/>
    </source>
</evidence>
<feature type="domain" description="HECT" evidence="7">
    <location>
        <begin position="205"/>
        <end position="273"/>
    </location>
</feature>
<comment type="catalytic activity">
    <reaction evidence="1">
        <text>S-ubiquitinyl-[E2 ubiquitin-conjugating enzyme]-L-cysteine + [acceptor protein]-L-lysine = [E2 ubiquitin-conjugating enzyme]-L-cysteine + N(6)-ubiquitinyl-[acceptor protein]-L-lysine.</text>
        <dbReference type="EC" id="2.3.2.26"/>
    </reaction>
</comment>
<dbReference type="Pfam" id="PF00632">
    <property type="entry name" value="HECT"/>
    <property type="match status" value="4"/>
</dbReference>
<evidence type="ECO:0000256" key="3">
    <source>
        <dbReference type="ARBA" id="ARBA00012485"/>
    </source>
</evidence>
<dbReference type="AlphaFoldDB" id="A0AAD7BB16"/>
<protein>
    <recommendedName>
        <fullName evidence="3">HECT-type E3 ubiquitin transferase</fullName>
        <ecNumber evidence="3">2.3.2.26</ecNumber>
    </recommendedName>
</protein>
<feature type="domain" description="HECT" evidence="7">
    <location>
        <begin position="119"/>
        <end position="202"/>
    </location>
</feature>
<organism evidence="8 9">
    <name type="scientific">Roridomyces roridus</name>
    <dbReference type="NCBI Taxonomy" id="1738132"/>
    <lineage>
        <taxon>Eukaryota</taxon>
        <taxon>Fungi</taxon>
        <taxon>Dikarya</taxon>
        <taxon>Basidiomycota</taxon>
        <taxon>Agaricomycotina</taxon>
        <taxon>Agaricomycetes</taxon>
        <taxon>Agaricomycetidae</taxon>
        <taxon>Agaricales</taxon>
        <taxon>Marasmiineae</taxon>
        <taxon>Mycenaceae</taxon>
        <taxon>Roridomyces</taxon>
    </lineage>
</organism>
<evidence type="ECO:0000256" key="4">
    <source>
        <dbReference type="ARBA" id="ARBA00022679"/>
    </source>
</evidence>
<dbReference type="InterPro" id="IPR000569">
    <property type="entry name" value="HECT_dom"/>
</dbReference>
<dbReference type="GO" id="GO:0016567">
    <property type="term" value="P:protein ubiquitination"/>
    <property type="evidence" value="ECO:0007669"/>
    <property type="project" value="TreeGrafter"/>
</dbReference>
<dbReference type="EC" id="2.3.2.26" evidence="3"/>
<accession>A0AAD7BB16</accession>
<dbReference type="PANTHER" id="PTHR11254">
    <property type="entry name" value="HECT DOMAIN UBIQUITIN-PROTEIN LIGASE"/>
    <property type="match status" value="1"/>
</dbReference>
<keyword evidence="4" id="KW-0808">Transferase</keyword>
<dbReference type="PANTHER" id="PTHR11254:SF440">
    <property type="entry name" value="E3 UBIQUITIN-PROTEIN LIGASE NEDD-4"/>
    <property type="match status" value="1"/>
</dbReference>
<dbReference type="GO" id="GO:0006511">
    <property type="term" value="P:ubiquitin-dependent protein catabolic process"/>
    <property type="evidence" value="ECO:0007669"/>
    <property type="project" value="TreeGrafter"/>
</dbReference>
<evidence type="ECO:0000259" key="7">
    <source>
        <dbReference type="PROSITE" id="PS50237"/>
    </source>
</evidence>
<keyword evidence="5 6" id="KW-0833">Ubl conjugation pathway</keyword>
<gene>
    <name evidence="8" type="ORF">FB45DRAFT_236169</name>
</gene>
<dbReference type="EMBL" id="JARKIF010000023">
    <property type="protein sequence ID" value="KAJ7616012.1"/>
    <property type="molecule type" value="Genomic_DNA"/>
</dbReference>
<comment type="caution">
    <text evidence="8">The sequence shown here is derived from an EMBL/GenBank/DDBJ whole genome shotgun (WGS) entry which is preliminary data.</text>
</comment>
<evidence type="ECO:0000256" key="5">
    <source>
        <dbReference type="ARBA" id="ARBA00022786"/>
    </source>
</evidence>
<dbReference type="GO" id="GO:0061630">
    <property type="term" value="F:ubiquitin protein ligase activity"/>
    <property type="evidence" value="ECO:0007669"/>
    <property type="project" value="UniProtKB-EC"/>
</dbReference>
<dbReference type="PROSITE" id="PS50237">
    <property type="entry name" value="HECT"/>
    <property type="match status" value="3"/>
</dbReference>
<dbReference type="Proteomes" id="UP001221142">
    <property type="component" value="Unassembled WGS sequence"/>
</dbReference>
<evidence type="ECO:0000313" key="8">
    <source>
        <dbReference type="EMBL" id="KAJ7616012.1"/>
    </source>
</evidence>
<dbReference type="GO" id="GO:0005737">
    <property type="term" value="C:cytoplasm"/>
    <property type="evidence" value="ECO:0007669"/>
    <property type="project" value="TreeGrafter"/>
</dbReference>
<feature type="domain" description="HECT" evidence="7">
    <location>
        <begin position="23"/>
        <end position="116"/>
    </location>
</feature>
<proteinExistence type="predicted"/>
<keyword evidence="9" id="KW-1185">Reference proteome</keyword>
<comment type="caution">
    <text evidence="6">Lacks conserved residue(s) required for the propagation of feature annotation.</text>
</comment>
<name>A0AAD7BB16_9AGAR</name>
<evidence type="ECO:0000313" key="9">
    <source>
        <dbReference type="Proteomes" id="UP001221142"/>
    </source>
</evidence>
<sequence>MITVELVPNGAQIQVTEENKEEFINHLVSYWLSRHATEVAALNELLSIDPKLHDELKWMLEHEITSAGTDQVFTTTEKQSGVAISIDLVPEGSKIVVTEQNKREYVNEMISHRMNQHTRDRATLRELENIDQELYHELTWMLDTDITDALKDLTFTVTKKRAGKVFSKDLVPNGRDITVTEDNKQEYVNELVSHRLMEHAQRVETVNNVKSIDVKLHLSLKSMMENKITGIIEGGFTITDIRSGKLVELVPDGRNVTVTEENKLEFIDAVEKYFQGSQSGRPQQIQKKKSRKWYHF</sequence>
<dbReference type="Gene3D" id="3.30.2160.10">
    <property type="entry name" value="Hect, E3 ligase catalytic domain"/>
    <property type="match status" value="4"/>
</dbReference>
<reference evidence="8" key="1">
    <citation type="submission" date="2023-03" db="EMBL/GenBank/DDBJ databases">
        <title>Massive genome expansion in bonnet fungi (Mycena s.s.) driven by repeated elements and novel gene families across ecological guilds.</title>
        <authorList>
            <consortium name="Lawrence Berkeley National Laboratory"/>
            <person name="Harder C.B."/>
            <person name="Miyauchi S."/>
            <person name="Viragh M."/>
            <person name="Kuo A."/>
            <person name="Thoen E."/>
            <person name="Andreopoulos B."/>
            <person name="Lu D."/>
            <person name="Skrede I."/>
            <person name="Drula E."/>
            <person name="Henrissat B."/>
            <person name="Morin E."/>
            <person name="Kohler A."/>
            <person name="Barry K."/>
            <person name="LaButti K."/>
            <person name="Morin E."/>
            <person name="Salamov A."/>
            <person name="Lipzen A."/>
            <person name="Mereny Z."/>
            <person name="Hegedus B."/>
            <person name="Baldrian P."/>
            <person name="Stursova M."/>
            <person name="Weitz H."/>
            <person name="Taylor A."/>
            <person name="Grigoriev I.V."/>
            <person name="Nagy L.G."/>
            <person name="Martin F."/>
            <person name="Kauserud H."/>
        </authorList>
    </citation>
    <scope>NUCLEOTIDE SEQUENCE</scope>
    <source>
        <strain evidence="8">9284</strain>
    </source>
</reference>
<comment type="pathway">
    <text evidence="2">Protein modification; protein ubiquitination.</text>
</comment>
<dbReference type="FunFam" id="3.30.2160.10:FF:000001">
    <property type="entry name" value="E3 ubiquitin-protein ligase NEDD4-like"/>
    <property type="match status" value="1"/>
</dbReference>
<evidence type="ECO:0000256" key="1">
    <source>
        <dbReference type="ARBA" id="ARBA00000885"/>
    </source>
</evidence>
<dbReference type="InterPro" id="IPR050409">
    <property type="entry name" value="E3_ubiq-protein_ligase"/>
</dbReference>
<dbReference type="InterPro" id="IPR035983">
    <property type="entry name" value="Hect_E3_ubiquitin_ligase"/>
</dbReference>